<dbReference type="WBParaSite" id="PSAMB.scaffold230size63538.g3750.t1">
    <property type="protein sequence ID" value="PSAMB.scaffold230size63538.g3750.t1"/>
    <property type="gene ID" value="PSAMB.scaffold230size63538.g3750"/>
</dbReference>
<name>A0A914VQQ7_9BILA</name>
<dbReference type="Proteomes" id="UP000887566">
    <property type="component" value="Unplaced"/>
</dbReference>
<feature type="region of interest" description="Disordered" evidence="1">
    <location>
        <begin position="132"/>
        <end position="159"/>
    </location>
</feature>
<dbReference type="AlphaFoldDB" id="A0A914VQQ7"/>
<proteinExistence type="predicted"/>
<keyword evidence="2" id="KW-1185">Reference proteome</keyword>
<evidence type="ECO:0000313" key="2">
    <source>
        <dbReference type="Proteomes" id="UP000887566"/>
    </source>
</evidence>
<accession>A0A914VQQ7</accession>
<sequence length="217" mass="23464">MQSSVVCTNVSAYFDCVPLILVPARLLVGSLGARVVPRLVLPSTTDRLACVILVLSLSLDAVLLRAAVVIVVCPIIECRPSTPTMNMFNRLSICTTWTRSSSSTSLALPPTNATRHMHESHLLAVRSSPRRRRQLSRASPTSVAKCRARSDVSAGEPADSQDFLTGTALCRRHWAERVVAVRTHGRTDARVLSAKKSVLFATEYLSSGAVLLIGCAR</sequence>
<evidence type="ECO:0000256" key="1">
    <source>
        <dbReference type="SAM" id="MobiDB-lite"/>
    </source>
</evidence>
<reference evidence="3" key="1">
    <citation type="submission" date="2022-11" db="UniProtKB">
        <authorList>
            <consortium name="WormBaseParasite"/>
        </authorList>
    </citation>
    <scope>IDENTIFICATION</scope>
</reference>
<protein>
    <submittedName>
        <fullName evidence="3">Uncharacterized protein</fullName>
    </submittedName>
</protein>
<organism evidence="2 3">
    <name type="scientific">Plectus sambesii</name>
    <dbReference type="NCBI Taxonomy" id="2011161"/>
    <lineage>
        <taxon>Eukaryota</taxon>
        <taxon>Metazoa</taxon>
        <taxon>Ecdysozoa</taxon>
        <taxon>Nematoda</taxon>
        <taxon>Chromadorea</taxon>
        <taxon>Plectida</taxon>
        <taxon>Plectina</taxon>
        <taxon>Plectoidea</taxon>
        <taxon>Plectidae</taxon>
        <taxon>Plectus</taxon>
    </lineage>
</organism>
<evidence type="ECO:0000313" key="3">
    <source>
        <dbReference type="WBParaSite" id="PSAMB.scaffold230size63538.g3750.t1"/>
    </source>
</evidence>